<dbReference type="GO" id="GO:0005634">
    <property type="term" value="C:nucleus"/>
    <property type="evidence" value="ECO:0007669"/>
    <property type="project" value="TreeGrafter"/>
</dbReference>
<dbReference type="InterPro" id="IPR018200">
    <property type="entry name" value="USP_CS"/>
</dbReference>
<gene>
    <name evidence="4" type="primary">gb29032</name>
    <name evidence="4" type="ORF">PR202_gb29032</name>
</gene>
<feature type="region of interest" description="Disordered" evidence="2">
    <location>
        <begin position="25"/>
        <end position="77"/>
    </location>
</feature>
<reference evidence="4" key="1">
    <citation type="journal article" date="2018" name="DNA Res.">
        <title>Multiple hybrid de novo genome assembly of finger millet, an orphan allotetraploid crop.</title>
        <authorList>
            <person name="Hatakeyama M."/>
            <person name="Aluri S."/>
            <person name="Balachadran M.T."/>
            <person name="Sivarajan S.R."/>
            <person name="Patrignani A."/>
            <person name="Gruter S."/>
            <person name="Poveda L."/>
            <person name="Shimizu-Inatsugi R."/>
            <person name="Baeten J."/>
            <person name="Francoijs K.J."/>
            <person name="Nataraja K.N."/>
            <person name="Reddy Y.A.N."/>
            <person name="Phadnis S."/>
            <person name="Ravikumar R.L."/>
            <person name="Schlapbach R."/>
            <person name="Sreeman S.M."/>
            <person name="Shimizu K.K."/>
        </authorList>
    </citation>
    <scope>NUCLEOTIDE SEQUENCE</scope>
</reference>
<dbReference type="GO" id="GO:0016579">
    <property type="term" value="P:protein deubiquitination"/>
    <property type="evidence" value="ECO:0007669"/>
    <property type="project" value="InterPro"/>
</dbReference>
<evidence type="ECO:0000313" key="5">
    <source>
        <dbReference type="Proteomes" id="UP001054889"/>
    </source>
</evidence>
<dbReference type="GO" id="GO:0004843">
    <property type="term" value="F:cysteine-type deubiquitinase activity"/>
    <property type="evidence" value="ECO:0007669"/>
    <property type="project" value="InterPro"/>
</dbReference>
<feature type="compositionally biased region" description="Basic and acidic residues" evidence="2">
    <location>
        <begin position="534"/>
        <end position="543"/>
    </location>
</feature>
<dbReference type="EMBL" id="BQKI01000098">
    <property type="protein sequence ID" value="GJN39882.1"/>
    <property type="molecule type" value="Genomic_DNA"/>
</dbReference>
<dbReference type="InterPro" id="IPR050164">
    <property type="entry name" value="Peptidase_C19"/>
</dbReference>
<dbReference type="InterPro" id="IPR028889">
    <property type="entry name" value="USP"/>
</dbReference>
<dbReference type="Gene3D" id="3.30.40.10">
    <property type="entry name" value="Zinc/RING finger domain, C3HC4 (zinc finger)"/>
    <property type="match status" value="1"/>
</dbReference>
<evidence type="ECO:0000256" key="1">
    <source>
        <dbReference type="ARBA" id="ARBA00009085"/>
    </source>
</evidence>
<comment type="caution">
    <text evidence="4">The sequence shown here is derived from an EMBL/GenBank/DDBJ whole genome shotgun (WGS) entry which is preliminary data.</text>
</comment>
<feature type="compositionally biased region" description="Basic and acidic residues" evidence="2">
    <location>
        <begin position="48"/>
        <end position="73"/>
    </location>
</feature>
<dbReference type="InterPro" id="IPR038765">
    <property type="entry name" value="Papain-like_cys_pep_sf"/>
</dbReference>
<dbReference type="CDD" id="cd02257">
    <property type="entry name" value="Peptidase_C19"/>
    <property type="match status" value="1"/>
</dbReference>
<dbReference type="InterPro" id="IPR013083">
    <property type="entry name" value="Znf_RING/FYVE/PHD"/>
</dbReference>
<dbReference type="Proteomes" id="UP001054889">
    <property type="component" value="Unassembled WGS sequence"/>
</dbReference>
<feature type="region of interest" description="Disordered" evidence="2">
    <location>
        <begin position="510"/>
        <end position="586"/>
    </location>
</feature>
<evidence type="ECO:0000256" key="2">
    <source>
        <dbReference type="SAM" id="MobiDB-lite"/>
    </source>
</evidence>
<protein>
    <recommendedName>
        <fullName evidence="3">USP domain-containing protein</fullName>
    </recommendedName>
</protein>
<feature type="domain" description="USP" evidence="3">
    <location>
        <begin position="205"/>
        <end position="627"/>
    </location>
</feature>
<feature type="compositionally biased region" description="Low complexity" evidence="2">
    <location>
        <begin position="513"/>
        <end position="526"/>
    </location>
</feature>
<feature type="compositionally biased region" description="Basic and acidic residues" evidence="2">
    <location>
        <begin position="572"/>
        <end position="583"/>
    </location>
</feature>
<dbReference type="PROSITE" id="PS50235">
    <property type="entry name" value="USP_3"/>
    <property type="match status" value="1"/>
</dbReference>
<name>A0AAV5FZ88_ELECO</name>
<organism evidence="4 5">
    <name type="scientific">Eleusine coracana subsp. coracana</name>
    <dbReference type="NCBI Taxonomy" id="191504"/>
    <lineage>
        <taxon>Eukaryota</taxon>
        <taxon>Viridiplantae</taxon>
        <taxon>Streptophyta</taxon>
        <taxon>Embryophyta</taxon>
        <taxon>Tracheophyta</taxon>
        <taxon>Spermatophyta</taxon>
        <taxon>Magnoliopsida</taxon>
        <taxon>Liliopsida</taxon>
        <taxon>Poales</taxon>
        <taxon>Poaceae</taxon>
        <taxon>PACMAD clade</taxon>
        <taxon>Chloridoideae</taxon>
        <taxon>Cynodonteae</taxon>
        <taxon>Eleusininae</taxon>
        <taxon>Eleusine</taxon>
    </lineage>
</organism>
<dbReference type="PROSITE" id="PS00972">
    <property type="entry name" value="USP_1"/>
    <property type="match status" value="1"/>
</dbReference>
<dbReference type="SUPFAM" id="SSF57850">
    <property type="entry name" value="RING/U-box"/>
    <property type="match status" value="1"/>
</dbReference>
<dbReference type="Gene3D" id="3.90.70.10">
    <property type="entry name" value="Cysteine proteinases"/>
    <property type="match status" value="2"/>
</dbReference>
<sequence>MDRSVYKNVQAQRKRSLFAFAPLRPQPLGLDASSRPRSDPAPPNPRAMGKEEEVGSRAADTDERPQKAPRLESTDSGCSIQRLSSSIVDEGREPCFHFLFLRNQLDSIVAKINSRHQAPKCEPCWLETFKRTASGSCKQQHLVMVCLECKHCYCAGFGVAITDPKPLGHAWSHAHHKGHPVALWFDEPHKAYCFSYTDQLCRVIRGIPNCGNTCYVNALVQCLLVLDKMRTWMLGPNVPRGSLAGALKELFVQTTPGNDAEVNLNPNELLESLGALNAQYAGGTMEDSQELLLDMRGGLREEEKLQLPPKIRGHFPAVVDSIFQGQMSNTLTCKWCSYSSSSDEKFCELSVTLPSKGQTTESVDSQQRSLAIEESNLKKTQTDAMDKGKASESLSTDFTKAEQVWQWEDDLLGLLQTQEDNISCSELLREVIEVPENSYLWSPHEISVEPKESTIIVQVTPEDKGKDLSRNFIYGDKEDNNSLASIEHCLAYYFKEVEVELTCGNCKKVAKEAGPSSPVKGSASSSTTNEESDRDDKAEKRIDMSVVQDSPNASTPPNSRKEIDLNIADQVGEDKNEQEDRKGKSANKAVVISKLPPVLTVHLKRFHRVDENQVKVAGHVSLAKTLM</sequence>
<dbReference type="InterPro" id="IPR001394">
    <property type="entry name" value="Peptidase_C19_UCH"/>
</dbReference>
<feature type="compositionally biased region" description="Polar residues" evidence="2">
    <location>
        <begin position="547"/>
        <end position="558"/>
    </location>
</feature>
<comment type="similarity">
    <text evidence="1">Belongs to the peptidase C19 family.</text>
</comment>
<reference evidence="4" key="2">
    <citation type="submission" date="2021-12" db="EMBL/GenBank/DDBJ databases">
        <title>Resequencing data analysis of finger millet.</title>
        <authorList>
            <person name="Hatakeyama M."/>
            <person name="Aluri S."/>
            <person name="Balachadran M.T."/>
            <person name="Sivarajan S.R."/>
            <person name="Poveda L."/>
            <person name="Shimizu-Inatsugi R."/>
            <person name="Schlapbach R."/>
            <person name="Sreeman S.M."/>
            <person name="Shimizu K.K."/>
        </authorList>
    </citation>
    <scope>NUCLEOTIDE SEQUENCE</scope>
</reference>
<keyword evidence="5" id="KW-1185">Reference proteome</keyword>
<dbReference type="PANTHER" id="PTHR24006">
    <property type="entry name" value="UBIQUITIN CARBOXYL-TERMINAL HYDROLASE"/>
    <property type="match status" value="1"/>
</dbReference>
<dbReference type="PANTHER" id="PTHR24006:SF807">
    <property type="entry name" value="OS08G0527100 PROTEIN"/>
    <property type="match status" value="1"/>
</dbReference>
<dbReference type="SUPFAM" id="SSF54001">
    <property type="entry name" value="Cysteine proteinases"/>
    <property type="match status" value="1"/>
</dbReference>
<proteinExistence type="inferred from homology"/>
<dbReference type="AlphaFoldDB" id="A0AAV5FZ88"/>
<accession>A0AAV5FZ88</accession>
<dbReference type="GO" id="GO:0005829">
    <property type="term" value="C:cytosol"/>
    <property type="evidence" value="ECO:0007669"/>
    <property type="project" value="TreeGrafter"/>
</dbReference>
<evidence type="ECO:0000313" key="4">
    <source>
        <dbReference type="EMBL" id="GJN39882.1"/>
    </source>
</evidence>
<evidence type="ECO:0000259" key="3">
    <source>
        <dbReference type="PROSITE" id="PS50235"/>
    </source>
</evidence>
<dbReference type="Pfam" id="PF00443">
    <property type="entry name" value="UCH"/>
    <property type="match status" value="1"/>
</dbReference>